<feature type="transmembrane region" description="Helical" evidence="2">
    <location>
        <begin position="1149"/>
        <end position="1166"/>
    </location>
</feature>
<feature type="transmembrane region" description="Helical" evidence="2">
    <location>
        <begin position="535"/>
        <end position="554"/>
    </location>
</feature>
<feature type="transmembrane region" description="Helical" evidence="2">
    <location>
        <begin position="677"/>
        <end position="696"/>
    </location>
</feature>
<feature type="transmembrane region" description="Helical" evidence="2">
    <location>
        <begin position="345"/>
        <end position="362"/>
    </location>
</feature>
<feature type="transmembrane region" description="Helical" evidence="2">
    <location>
        <begin position="868"/>
        <end position="892"/>
    </location>
</feature>
<keyword evidence="2" id="KW-0472">Membrane</keyword>
<feature type="transmembrane region" description="Helical" evidence="2">
    <location>
        <begin position="368"/>
        <end position="389"/>
    </location>
</feature>
<comment type="caution">
    <text evidence="3">The sequence shown here is derived from an EMBL/GenBank/DDBJ whole genome shotgun (WGS) entry which is preliminary data.</text>
</comment>
<dbReference type="AlphaFoldDB" id="A0A3A8F2Q5"/>
<feature type="transmembrane region" description="Helical" evidence="2">
    <location>
        <begin position="988"/>
        <end position="1008"/>
    </location>
</feature>
<feature type="transmembrane region" description="Helical" evidence="2">
    <location>
        <begin position="293"/>
        <end position="312"/>
    </location>
</feature>
<feature type="region of interest" description="Disordered" evidence="1">
    <location>
        <begin position="185"/>
        <end position="207"/>
    </location>
</feature>
<name>A0A3A8F2Q5_9GAMM</name>
<sequence length="1179" mass="131483">MHSQQKNNGDQNFNHSTGTVNRYDWLAKLNLLALAGFVLGFLVMDEQGWICGIGVFFCFILIFVFRALAEQQAMIRFQQRQIQDLLATQKLNQITENVSHGVTVNAEHMDQVQLNDKVEDLSTQTDSIQTTTATSFDNYSNNIDHINNPKLAATDLDMSQGHTQAHLSKDIDFASSALDTSAPFNPDFDINNNSDSQQKQQSLSKDSQLKDSDLLKDLKGMTSLWSAFVEWFKGGNSIVRVAIIILLIGIILLLRFASEYWQPTLSSKMIGIAVAGTVMTVIGYRLRHKRYGYAISVQGAGLGILFLVLFSAFKLSVITSIGVSYALLIILLAITLLLALRQNALILAFIALGSGFVAPFILNTGSNNIPALFSYYLALNIALAVIALFKPWRILNTVSLLATFGVGGLSIWMKAQPEQYAVLTLLVWLHFALYLFISIRYSLNIAKYKIAFKNIALIDTGLIFATPFMAFTLYAGLVYHSASRLSFASAVLALVYFAIGYALHKKYQSLTLLIQSFYGLGLTFLALVLPFALNAQWTSTGWAVQALALIWIGCRHQLKNSVLFGLVLLGLSTGAWFKSIFIDENISLIAVTFLSIALMLSLYIFYTPQLNESASKHSLTEHEQSDVIPQTGLSSQMKSTSMFKALIEATQVVCFVALQLVILSYSSTLYRMDLLDHNAILMSLLTVVATVIAWRIHQVQQQILAAVQLFAGCGLFYFAMVPVMLWQADIVSLWWTVQALVMVIFTSRYAVVALRNFASIILFSSALAVVVAIFNEDPLRYFAATVLICSLAVSAYCLRYKTQPTAMSTDRIFACISLLISFLFTPYLAYQLFDALSWELRSITLPMLLWWGVLTVIYRFKQRVLDQVWLFFTVGLLFISAVEIALVSLLVVDDFQFWAISTQYHLSMLMTIVMWCVAFIFVLNVFTAQLNRVFTQFLMLIAVLLLAIFGGLIAPNAPSFIPLLLLFPIVVLLASLKIKALQFLQEYWIGNFTIVGLALVSLWIVSLFHNGNWNLSYVTLLNPIDILSIGLFIILIVAMKLILEGQQRNLQIVSMAVVILTGLMLISSILLRSLHHYLQLPYWSIEAWQNGTVQASLTILWVVLALILTTFASKKALRYVWMIGIAVLGLVIVKLIFLDLSHTHTITRIVSFIGSGLVMLVIGYFAPLPPAPKDSSIEK</sequence>
<feature type="transmembrane region" description="Helical" evidence="2">
    <location>
        <begin position="842"/>
        <end position="861"/>
    </location>
</feature>
<dbReference type="Proteomes" id="UP000280405">
    <property type="component" value="Unassembled WGS sequence"/>
</dbReference>
<feature type="transmembrane region" description="Helical" evidence="2">
    <location>
        <begin position="645"/>
        <end position="665"/>
    </location>
</feature>
<feature type="transmembrane region" description="Helical" evidence="2">
    <location>
        <begin position="1050"/>
        <end position="1071"/>
    </location>
</feature>
<feature type="transmembrane region" description="Helical" evidence="2">
    <location>
        <begin position="561"/>
        <end position="580"/>
    </location>
</feature>
<organism evidence="3 4">
    <name type="scientific">Acinetobacter rongchengensis</name>
    <dbReference type="NCBI Taxonomy" id="2419601"/>
    <lineage>
        <taxon>Bacteria</taxon>
        <taxon>Pseudomonadati</taxon>
        <taxon>Pseudomonadota</taxon>
        <taxon>Gammaproteobacteria</taxon>
        <taxon>Moraxellales</taxon>
        <taxon>Moraxellaceae</taxon>
        <taxon>Acinetobacter</taxon>
    </lineage>
</organism>
<feature type="transmembrane region" description="Helical" evidence="2">
    <location>
        <begin position="419"/>
        <end position="443"/>
    </location>
</feature>
<dbReference type="PANTHER" id="PTHR38434:SF1">
    <property type="entry name" value="BLL2549 PROTEIN"/>
    <property type="match status" value="1"/>
</dbReference>
<feature type="transmembrane region" description="Helical" evidence="2">
    <location>
        <begin position="318"/>
        <end position="338"/>
    </location>
</feature>
<feature type="transmembrane region" description="Helical" evidence="2">
    <location>
        <begin position="485"/>
        <end position="503"/>
    </location>
</feature>
<dbReference type="PANTHER" id="PTHR38434">
    <property type="entry name" value="BLL2549 PROTEIN"/>
    <property type="match status" value="1"/>
</dbReference>
<dbReference type="InterPro" id="IPR019286">
    <property type="entry name" value="DUF2339_TM"/>
</dbReference>
<dbReference type="OrthoDB" id="207428at2"/>
<feature type="transmembrane region" description="Helical" evidence="2">
    <location>
        <begin position="586"/>
        <end position="606"/>
    </location>
</feature>
<dbReference type="SUPFAM" id="SSF103473">
    <property type="entry name" value="MFS general substrate transporter"/>
    <property type="match status" value="1"/>
</dbReference>
<feature type="transmembrane region" description="Helical" evidence="2">
    <location>
        <begin position="238"/>
        <end position="257"/>
    </location>
</feature>
<evidence type="ECO:0000256" key="1">
    <source>
        <dbReference type="SAM" id="MobiDB-lite"/>
    </source>
</evidence>
<feature type="transmembrane region" description="Helical" evidence="2">
    <location>
        <begin position="703"/>
        <end position="726"/>
    </location>
</feature>
<proteinExistence type="predicted"/>
<feature type="transmembrane region" description="Helical" evidence="2">
    <location>
        <begin position="49"/>
        <end position="69"/>
    </location>
</feature>
<feature type="transmembrane region" description="Helical" evidence="2">
    <location>
        <begin position="904"/>
        <end position="926"/>
    </location>
</feature>
<feature type="transmembrane region" description="Helical" evidence="2">
    <location>
        <begin position="455"/>
        <end position="479"/>
    </location>
</feature>
<evidence type="ECO:0000313" key="4">
    <source>
        <dbReference type="Proteomes" id="UP000280405"/>
    </source>
</evidence>
<feature type="transmembrane region" description="Helical" evidence="2">
    <location>
        <begin position="959"/>
        <end position="976"/>
    </location>
</feature>
<evidence type="ECO:0000313" key="3">
    <source>
        <dbReference type="EMBL" id="RKG36594.1"/>
    </source>
</evidence>
<protein>
    <submittedName>
        <fullName evidence="3">DUF2339 domain-containing protein</fullName>
    </submittedName>
</protein>
<feature type="transmembrane region" description="Helical" evidence="2">
    <location>
        <begin position="757"/>
        <end position="775"/>
    </location>
</feature>
<feature type="transmembrane region" description="Helical" evidence="2">
    <location>
        <begin position="269"/>
        <end position="286"/>
    </location>
</feature>
<evidence type="ECO:0000256" key="2">
    <source>
        <dbReference type="SAM" id="Phobius"/>
    </source>
</evidence>
<dbReference type="EMBL" id="RAXT01000040">
    <property type="protein sequence ID" value="RKG36594.1"/>
    <property type="molecule type" value="Genomic_DNA"/>
</dbReference>
<feature type="transmembrane region" description="Helical" evidence="2">
    <location>
        <begin position="781"/>
        <end position="800"/>
    </location>
</feature>
<dbReference type="RefSeq" id="WP_120384878.1">
    <property type="nucleotide sequence ID" value="NZ_RAXT01000040.1"/>
</dbReference>
<feature type="transmembrane region" description="Helical" evidence="2">
    <location>
        <begin position="394"/>
        <end position="413"/>
    </location>
</feature>
<keyword evidence="4" id="KW-1185">Reference proteome</keyword>
<feature type="transmembrane region" description="Helical" evidence="2">
    <location>
        <begin position="510"/>
        <end position="529"/>
    </location>
</feature>
<feature type="transmembrane region" description="Helical" evidence="2">
    <location>
        <begin position="812"/>
        <end position="830"/>
    </location>
</feature>
<keyword evidence="2" id="KW-0812">Transmembrane</keyword>
<dbReference type="Pfam" id="PF10101">
    <property type="entry name" value="DUF2339"/>
    <property type="match status" value="1"/>
</dbReference>
<feature type="transmembrane region" description="Helical" evidence="2">
    <location>
        <begin position="25"/>
        <end position="43"/>
    </location>
</feature>
<feature type="transmembrane region" description="Helical" evidence="2">
    <location>
        <begin position="1119"/>
        <end position="1137"/>
    </location>
</feature>
<feature type="transmembrane region" description="Helical" evidence="2">
    <location>
        <begin position="933"/>
        <end position="953"/>
    </location>
</feature>
<reference evidence="3 4" key="1">
    <citation type="submission" date="2018-09" db="EMBL/GenBank/DDBJ databases">
        <title>The draft genome of Acinetobacter spp. strains.</title>
        <authorList>
            <person name="Qin J."/>
            <person name="Feng Y."/>
            <person name="Zong Z."/>
        </authorList>
    </citation>
    <scope>NUCLEOTIDE SEQUENCE [LARGE SCALE GENOMIC DNA]</scope>
    <source>
        <strain evidence="3 4">WCHAc060115</strain>
    </source>
</reference>
<feature type="compositionally biased region" description="Low complexity" evidence="1">
    <location>
        <begin position="195"/>
        <end position="206"/>
    </location>
</feature>
<feature type="transmembrane region" description="Helical" evidence="2">
    <location>
        <begin position="1091"/>
        <end position="1112"/>
    </location>
</feature>
<dbReference type="InterPro" id="IPR036259">
    <property type="entry name" value="MFS_trans_sf"/>
</dbReference>
<accession>A0A3A8F2Q5</accession>
<gene>
    <name evidence="3" type="ORF">D7V20_14405</name>
</gene>
<feature type="transmembrane region" description="Helical" evidence="2">
    <location>
        <begin position="732"/>
        <end position="750"/>
    </location>
</feature>
<feature type="transmembrane region" description="Helical" evidence="2">
    <location>
        <begin position="1020"/>
        <end position="1043"/>
    </location>
</feature>
<keyword evidence="2" id="KW-1133">Transmembrane helix</keyword>